<accession>A0ABS8L0R2</accession>
<dbReference type="Proteomes" id="UP001198862">
    <property type="component" value="Unassembled WGS sequence"/>
</dbReference>
<evidence type="ECO:0000313" key="2">
    <source>
        <dbReference type="Proteomes" id="UP001198862"/>
    </source>
</evidence>
<sequence>MVYVLDMSPLEWDRITVPPDSAWQKLVDGVPLQQNDIPVEPRFIGRFKVPDISIPTQYFIFVSSHGREILDELAPGCLAYFPMELRVPASMQPAKNYWFVEVLSRAQLIDWDRSETVPRLVRAPDGRESRALAGRGIWGAVKFKAITPDLPPLWREIDVDRPNVNYFQSKWSIFMRDEFWRELDGRFPGQLSARKIKED</sequence>
<name>A0ABS8L0R2_9HYPH</name>
<keyword evidence="2" id="KW-1185">Reference proteome</keyword>
<comment type="caution">
    <text evidence="1">The sequence shown here is derived from an EMBL/GenBank/DDBJ whole genome shotgun (WGS) entry which is preliminary data.</text>
</comment>
<evidence type="ECO:0000313" key="1">
    <source>
        <dbReference type="EMBL" id="MCC8431897.1"/>
    </source>
</evidence>
<dbReference type="EMBL" id="JAJISD010000011">
    <property type="protein sequence ID" value="MCC8431897.1"/>
    <property type="molecule type" value="Genomic_DNA"/>
</dbReference>
<reference evidence="1 2" key="1">
    <citation type="submission" date="2021-11" db="EMBL/GenBank/DDBJ databases">
        <authorList>
            <person name="Lee D.-H."/>
            <person name="Kim S.-B."/>
        </authorList>
    </citation>
    <scope>NUCLEOTIDE SEQUENCE [LARGE SCALE GENOMIC DNA]</scope>
    <source>
        <strain evidence="1 2">KCTC 52223</strain>
    </source>
</reference>
<dbReference type="RefSeq" id="WP_230553320.1">
    <property type="nucleotide sequence ID" value="NZ_JAJISD010000011.1"/>
</dbReference>
<protein>
    <submittedName>
        <fullName evidence="1">Uncharacterized protein</fullName>
    </submittedName>
</protein>
<organism evidence="1 2">
    <name type="scientific">Reyranella aquatilis</name>
    <dbReference type="NCBI Taxonomy" id="2035356"/>
    <lineage>
        <taxon>Bacteria</taxon>
        <taxon>Pseudomonadati</taxon>
        <taxon>Pseudomonadota</taxon>
        <taxon>Alphaproteobacteria</taxon>
        <taxon>Hyphomicrobiales</taxon>
        <taxon>Reyranellaceae</taxon>
        <taxon>Reyranella</taxon>
    </lineage>
</organism>
<proteinExistence type="predicted"/>
<gene>
    <name evidence="1" type="ORF">LJ725_23225</name>
</gene>